<evidence type="ECO:0000313" key="2">
    <source>
        <dbReference type="Proteomes" id="UP001293254"/>
    </source>
</evidence>
<accession>A0AAE2CSX6</accession>
<dbReference type="EMBL" id="JACGWO010000003">
    <property type="protein sequence ID" value="KAK4433337.1"/>
    <property type="molecule type" value="Genomic_DNA"/>
</dbReference>
<reference evidence="1" key="2">
    <citation type="journal article" date="2024" name="Plant">
        <title>Genomic evolution and insights into agronomic trait innovations of Sesamum species.</title>
        <authorList>
            <person name="Miao H."/>
            <person name="Wang L."/>
            <person name="Qu L."/>
            <person name="Liu H."/>
            <person name="Sun Y."/>
            <person name="Le M."/>
            <person name="Wang Q."/>
            <person name="Wei S."/>
            <person name="Zheng Y."/>
            <person name="Lin W."/>
            <person name="Duan Y."/>
            <person name="Cao H."/>
            <person name="Xiong S."/>
            <person name="Wang X."/>
            <person name="Wei L."/>
            <person name="Li C."/>
            <person name="Ma Q."/>
            <person name="Ju M."/>
            <person name="Zhao R."/>
            <person name="Li G."/>
            <person name="Mu C."/>
            <person name="Tian Q."/>
            <person name="Mei H."/>
            <person name="Zhang T."/>
            <person name="Gao T."/>
            <person name="Zhang H."/>
        </authorList>
    </citation>
    <scope>NUCLEOTIDE SEQUENCE</scope>
    <source>
        <strain evidence="1">3651</strain>
    </source>
</reference>
<gene>
    <name evidence="1" type="ORF">Salat_1096000</name>
</gene>
<comment type="caution">
    <text evidence="1">The sequence shown here is derived from an EMBL/GenBank/DDBJ whole genome shotgun (WGS) entry which is preliminary data.</text>
</comment>
<dbReference type="Proteomes" id="UP001293254">
    <property type="component" value="Unassembled WGS sequence"/>
</dbReference>
<protein>
    <submittedName>
        <fullName evidence="1">Uncharacterized protein</fullName>
    </submittedName>
</protein>
<dbReference type="AlphaFoldDB" id="A0AAE2CSX6"/>
<reference evidence="1" key="1">
    <citation type="submission" date="2020-06" db="EMBL/GenBank/DDBJ databases">
        <authorList>
            <person name="Li T."/>
            <person name="Hu X."/>
            <person name="Zhang T."/>
            <person name="Song X."/>
            <person name="Zhang H."/>
            <person name="Dai N."/>
            <person name="Sheng W."/>
            <person name="Hou X."/>
            <person name="Wei L."/>
        </authorList>
    </citation>
    <scope>NUCLEOTIDE SEQUENCE</scope>
    <source>
        <strain evidence="1">3651</strain>
        <tissue evidence="1">Leaf</tissue>
    </source>
</reference>
<organism evidence="1 2">
    <name type="scientific">Sesamum alatum</name>
    <dbReference type="NCBI Taxonomy" id="300844"/>
    <lineage>
        <taxon>Eukaryota</taxon>
        <taxon>Viridiplantae</taxon>
        <taxon>Streptophyta</taxon>
        <taxon>Embryophyta</taxon>
        <taxon>Tracheophyta</taxon>
        <taxon>Spermatophyta</taxon>
        <taxon>Magnoliopsida</taxon>
        <taxon>eudicotyledons</taxon>
        <taxon>Gunneridae</taxon>
        <taxon>Pentapetalae</taxon>
        <taxon>asterids</taxon>
        <taxon>lamiids</taxon>
        <taxon>Lamiales</taxon>
        <taxon>Pedaliaceae</taxon>
        <taxon>Sesamum</taxon>
    </lineage>
</organism>
<keyword evidence="2" id="KW-1185">Reference proteome</keyword>
<sequence length="158" mass="16538">MSLVPAATINNAFSTTRPASCRPAVLRILRNACLKYLNCASRLSTLDSRAVKSSRPVPADAKLAPVSKSWSVRAGSKYAGRSSLMPSCETKKSVAKLAVGKPAGGNLSGEVDAIRGVVGAEMVLRRLLLPESKMESPNANMAVMLADAVVGWVEIGGL</sequence>
<proteinExistence type="predicted"/>
<evidence type="ECO:0000313" key="1">
    <source>
        <dbReference type="EMBL" id="KAK4433337.1"/>
    </source>
</evidence>
<name>A0AAE2CSX6_9LAMI</name>